<dbReference type="PANTHER" id="PTHR32089:SF112">
    <property type="entry name" value="LYSOZYME-LIKE PROTEIN-RELATED"/>
    <property type="match status" value="1"/>
</dbReference>
<evidence type="ECO:0000256" key="6">
    <source>
        <dbReference type="ARBA" id="ARBA00023136"/>
    </source>
</evidence>
<dbReference type="EMBL" id="JAHLQF010000002">
    <property type="protein sequence ID" value="MBU5484040.1"/>
    <property type="molecule type" value="Genomic_DNA"/>
</dbReference>
<evidence type="ECO:0000256" key="2">
    <source>
        <dbReference type="ARBA" id="ARBA00022475"/>
    </source>
</evidence>
<evidence type="ECO:0000256" key="1">
    <source>
        <dbReference type="ARBA" id="ARBA00004651"/>
    </source>
</evidence>
<comment type="similarity">
    <text evidence="8">Belongs to the methyl-accepting chemotaxis (MCP) protein family.</text>
</comment>
<dbReference type="PANTHER" id="PTHR32089">
    <property type="entry name" value="METHYL-ACCEPTING CHEMOTAXIS PROTEIN MCPB"/>
    <property type="match status" value="1"/>
</dbReference>
<name>A0ABS6EGB6_9CLOT</name>
<evidence type="ECO:0000256" key="5">
    <source>
        <dbReference type="ARBA" id="ARBA00022989"/>
    </source>
</evidence>
<evidence type="ECO:0000259" key="12">
    <source>
        <dbReference type="PROSITE" id="PS50885"/>
    </source>
</evidence>
<keyword evidence="7 9" id="KW-0807">Transducer</keyword>
<evidence type="ECO:0000256" key="7">
    <source>
        <dbReference type="ARBA" id="ARBA00023224"/>
    </source>
</evidence>
<dbReference type="RefSeq" id="WP_216438536.1">
    <property type="nucleotide sequence ID" value="NZ_JAHLQF010000002.1"/>
</dbReference>
<dbReference type="Pfam" id="PF00672">
    <property type="entry name" value="HAMP"/>
    <property type="match status" value="1"/>
</dbReference>
<sequence>MNKKHSNKRKFNLNTIGFKLTSIIIILCIIPLYVSGFLSYKKSYSVIENNFKVTSQQTLLEVNRGLDNYFDRFETQLNMLSKDTHFTSIEENPEHAPFIKSLLEGVTKANDDIIGAYFGTESKKFFQYPDDSLQGNYDVQSRKWYSDAVKNKGRVTYCEPYNDIITGNLVISVSKTVEKNGEIIGVISIDLDMNKISNKLSQTKIGKEGYVFIFNPAGTMLAHPDTEIIGKNDVTKQSFWEDVSYKLNGIAEYDYNGSNKIGIYDTNSKTGWRLMASLDENEFLSDVNTLRNTSLFLIIISTLICALVSILIARELVKNINKIKDSMEKASKGDLTTNVSVNTKDEFLELANSFNKMMVSISALIKNTDKSSMVVLETSDSFVKIAKETSEAINGMASTMQEISTGTSEQAKSTEEGSLAINDLSDKIGNINQYTIEVDSIVGKTNDITNGGLIIVEDLTEKSRETLNSSLEVSKIVGEVNSSSEHINAITETITNITEQTNLLALNAAIEAARAGEAGKGFSVVAEEIRKLAEQSRDSAKEIKEIISEMQQKSKEAVIAMDKSEKFVQAQESSVKETEKIFNDILKSMQVITEKVSGIKNLALNLEENKINIINQMENISAISEENAAGTEEVTASTEEVAATMDQFVSQANNLKELVADLETEINKFKI</sequence>
<evidence type="ECO:0000313" key="14">
    <source>
        <dbReference type="Proteomes" id="UP000726170"/>
    </source>
</evidence>
<evidence type="ECO:0000259" key="11">
    <source>
        <dbReference type="PROSITE" id="PS50111"/>
    </source>
</evidence>
<organism evidence="13 14">
    <name type="scientific">Clostridium mobile</name>
    <dbReference type="NCBI Taxonomy" id="2841512"/>
    <lineage>
        <taxon>Bacteria</taxon>
        <taxon>Bacillati</taxon>
        <taxon>Bacillota</taxon>
        <taxon>Clostridia</taxon>
        <taxon>Eubacteriales</taxon>
        <taxon>Clostridiaceae</taxon>
        <taxon>Clostridium</taxon>
    </lineage>
</organism>
<keyword evidence="5 10" id="KW-1133">Transmembrane helix</keyword>
<reference evidence="13 14" key="1">
    <citation type="submission" date="2021-06" db="EMBL/GenBank/DDBJ databases">
        <authorList>
            <person name="Sun Q."/>
            <person name="Li D."/>
        </authorList>
    </citation>
    <scope>NUCLEOTIDE SEQUENCE [LARGE SCALE GENOMIC DNA]</scope>
    <source>
        <strain evidence="13 14">MSJ-11</strain>
    </source>
</reference>
<dbReference type="InterPro" id="IPR004089">
    <property type="entry name" value="MCPsignal_dom"/>
</dbReference>
<comment type="subcellular location">
    <subcellularLocation>
        <location evidence="1">Cell membrane</location>
        <topology evidence="1">Multi-pass membrane protein</topology>
    </subcellularLocation>
</comment>
<dbReference type="PROSITE" id="PS50885">
    <property type="entry name" value="HAMP"/>
    <property type="match status" value="1"/>
</dbReference>
<evidence type="ECO:0000256" key="9">
    <source>
        <dbReference type="PROSITE-ProRule" id="PRU00284"/>
    </source>
</evidence>
<dbReference type="InterPro" id="IPR033479">
    <property type="entry name" value="dCache_1"/>
</dbReference>
<feature type="transmembrane region" description="Helical" evidence="10">
    <location>
        <begin position="20"/>
        <end position="40"/>
    </location>
</feature>
<accession>A0ABS6EGB6</accession>
<feature type="domain" description="Methyl-accepting transducer" evidence="11">
    <location>
        <begin position="385"/>
        <end position="642"/>
    </location>
</feature>
<keyword evidence="2" id="KW-1003">Cell membrane</keyword>
<keyword evidence="6 10" id="KW-0472">Membrane</keyword>
<dbReference type="SMART" id="SM00283">
    <property type="entry name" value="MA"/>
    <property type="match status" value="1"/>
</dbReference>
<evidence type="ECO:0000256" key="10">
    <source>
        <dbReference type="SAM" id="Phobius"/>
    </source>
</evidence>
<evidence type="ECO:0000256" key="3">
    <source>
        <dbReference type="ARBA" id="ARBA00022500"/>
    </source>
</evidence>
<dbReference type="CDD" id="cd11386">
    <property type="entry name" value="MCP_signal"/>
    <property type="match status" value="1"/>
</dbReference>
<keyword evidence="3" id="KW-0145">Chemotaxis</keyword>
<comment type="caution">
    <text evidence="13">The sequence shown here is derived from an EMBL/GenBank/DDBJ whole genome shotgun (WGS) entry which is preliminary data.</text>
</comment>
<gene>
    <name evidence="13" type="ORF">KQI86_06830</name>
</gene>
<keyword evidence="4 10" id="KW-0812">Transmembrane</keyword>
<dbReference type="CDD" id="cd06225">
    <property type="entry name" value="HAMP"/>
    <property type="match status" value="1"/>
</dbReference>
<evidence type="ECO:0000256" key="4">
    <source>
        <dbReference type="ARBA" id="ARBA00022692"/>
    </source>
</evidence>
<dbReference type="SMART" id="SM00304">
    <property type="entry name" value="HAMP"/>
    <property type="match status" value="1"/>
</dbReference>
<protein>
    <submittedName>
        <fullName evidence="13">Methyl-accepting chemotaxis protein</fullName>
    </submittedName>
</protein>
<dbReference type="PROSITE" id="PS50111">
    <property type="entry name" value="CHEMOTAXIS_TRANSDUC_2"/>
    <property type="match status" value="1"/>
</dbReference>
<dbReference type="CDD" id="cd12913">
    <property type="entry name" value="PDC1_MCP_like"/>
    <property type="match status" value="1"/>
</dbReference>
<dbReference type="Proteomes" id="UP000726170">
    <property type="component" value="Unassembled WGS sequence"/>
</dbReference>
<keyword evidence="14" id="KW-1185">Reference proteome</keyword>
<dbReference type="Pfam" id="PF00015">
    <property type="entry name" value="MCPsignal"/>
    <property type="match status" value="1"/>
</dbReference>
<feature type="domain" description="HAMP" evidence="12">
    <location>
        <begin position="314"/>
        <end position="366"/>
    </location>
</feature>
<dbReference type="CDD" id="cd12912">
    <property type="entry name" value="PDC2_MCP_like"/>
    <property type="match status" value="1"/>
</dbReference>
<dbReference type="Pfam" id="PF02743">
    <property type="entry name" value="dCache_1"/>
    <property type="match status" value="1"/>
</dbReference>
<evidence type="ECO:0000313" key="13">
    <source>
        <dbReference type="EMBL" id="MBU5484040.1"/>
    </source>
</evidence>
<evidence type="ECO:0000256" key="8">
    <source>
        <dbReference type="ARBA" id="ARBA00029447"/>
    </source>
</evidence>
<proteinExistence type="inferred from homology"/>
<feature type="transmembrane region" description="Helical" evidence="10">
    <location>
        <begin position="295"/>
        <end position="317"/>
    </location>
</feature>
<dbReference type="InterPro" id="IPR003660">
    <property type="entry name" value="HAMP_dom"/>
</dbReference>